<feature type="non-terminal residue" evidence="1">
    <location>
        <position position="102"/>
    </location>
</feature>
<organism evidence="1 2">
    <name type="scientific">Coemansia furcata</name>
    <dbReference type="NCBI Taxonomy" id="417177"/>
    <lineage>
        <taxon>Eukaryota</taxon>
        <taxon>Fungi</taxon>
        <taxon>Fungi incertae sedis</taxon>
        <taxon>Zoopagomycota</taxon>
        <taxon>Kickxellomycotina</taxon>
        <taxon>Kickxellomycetes</taxon>
        <taxon>Kickxellales</taxon>
        <taxon>Kickxellaceae</taxon>
        <taxon>Coemansia</taxon>
    </lineage>
</organism>
<sequence>MSSSSITCTIDGGVLKNIERLRLCKKTDGMKTYMAKIDAKALKVVDDIPPLEGTPQDKLSTSEQFKDSVPKDVVNGKQPAKSTSQDKLSKEEQFKDKVLEDV</sequence>
<evidence type="ECO:0000313" key="1">
    <source>
        <dbReference type="EMBL" id="KAJ2796815.1"/>
    </source>
</evidence>
<dbReference type="EMBL" id="JANBUP010003420">
    <property type="protein sequence ID" value="KAJ2796815.1"/>
    <property type="molecule type" value="Genomic_DNA"/>
</dbReference>
<comment type="caution">
    <text evidence="1">The sequence shown here is derived from an EMBL/GenBank/DDBJ whole genome shotgun (WGS) entry which is preliminary data.</text>
</comment>
<dbReference type="Proteomes" id="UP001140096">
    <property type="component" value="Unassembled WGS sequence"/>
</dbReference>
<evidence type="ECO:0000313" key="2">
    <source>
        <dbReference type="Proteomes" id="UP001140096"/>
    </source>
</evidence>
<reference evidence="1" key="1">
    <citation type="submission" date="2022-07" db="EMBL/GenBank/DDBJ databases">
        <title>Phylogenomic reconstructions and comparative analyses of Kickxellomycotina fungi.</title>
        <authorList>
            <person name="Reynolds N.K."/>
            <person name="Stajich J.E."/>
            <person name="Barry K."/>
            <person name="Grigoriev I.V."/>
            <person name="Crous P."/>
            <person name="Smith M.E."/>
        </authorList>
    </citation>
    <scope>NUCLEOTIDE SEQUENCE</scope>
    <source>
        <strain evidence="1">CBS 102833</strain>
    </source>
</reference>
<proteinExistence type="predicted"/>
<accession>A0ACC1KXB9</accession>
<protein>
    <submittedName>
        <fullName evidence="1">Uncharacterized protein</fullName>
    </submittedName>
</protein>
<name>A0ACC1KXB9_9FUNG</name>
<keyword evidence="2" id="KW-1185">Reference proteome</keyword>
<gene>
    <name evidence="1" type="ORF">H4S07_006110</name>
</gene>